<dbReference type="Gramene" id="HORVU.MOREX.r3.2HG0174920.1">
    <property type="protein sequence ID" value="HORVU.MOREX.r3.2HG0174920.1"/>
    <property type="gene ID" value="HORVU.MOREX.r3.2HG0174920"/>
</dbReference>
<accession>A0A8I6WVI2</accession>
<dbReference type="Gene3D" id="1.20.1280.50">
    <property type="match status" value="1"/>
</dbReference>
<name>A0A8I6WVI2_HORVV</name>
<keyword evidence="4" id="KW-1185">Reference proteome</keyword>
<dbReference type="InterPro" id="IPR036047">
    <property type="entry name" value="F-box-like_dom_sf"/>
</dbReference>
<evidence type="ECO:0000313" key="4">
    <source>
        <dbReference type="Proteomes" id="UP000011116"/>
    </source>
</evidence>
<dbReference type="SUPFAM" id="SSF81383">
    <property type="entry name" value="F-box domain"/>
    <property type="match status" value="1"/>
</dbReference>
<proteinExistence type="predicted"/>
<reference evidence="3" key="2">
    <citation type="submission" date="2020-10" db="EMBL/GenBank/DDBJ databases">
        <authorList>
            <person name="Scholz U."/>
            <person name="Mascher M."/>
            <person name="Fiebig A."/>
        </authorList>
    </citation>
    <scope>NUCLEOTIDE SEQUENCE [LARGE SCALE GENOMIC DNA]</scope>
    <source>
        <strain evidence="3">cv. Morex</strain>
    </source>
</reference>
<dbReference type="Proteomes" id="UP000011116">
    <property type="component" value="Chromosome 2H"/>
</dbReference>
<sequence length="352" mass="40002">MDGEQIEPRPWAPYTGSSEQEADVGTASGDHGKELAKQQDLTSILPVDMLANVLRHLAPRWLAASRCVCRDWRAIIDARRLLRVELLPLSFHGIFLHFDAHKFPELFARPSSSTGALAISGGIDFLPNTSTSIKVVPEHGYRKGCRYGIVDHCNGLLLLSRHVVNPATRRCDHLPIWPPAPKTPFHMVGHVRQITFIRYLVFDPMVSPHYEVFMIPRMFFVGHGKDMEYFDPLVKESRWTSGSSSSWIFRVFSSKTGQWEERSFVREGGTLGANVTFSLVQWRERAVYWRGALYLQRQANFVLRMSLSNNKYCIIKPPMANHLAKWSGYSSMTLTLSELYPITTDNSMDLGC</sequence>
<dbReference type="Pfam" id="PF12937">
    <property type="entry name" value="F-box-like"/>
    <property type="match status" value="1"/>
</dbReference>
<organism evidence="3 4">
    <name type="scientific">Hordeum vulgare subsp. vulgare</name>
    <name type="common">Domesticated barley</name>
    <dbReference type="NCBI Taxonomy" id="112509"/>
    <lineage>
        <taxon>Eukaryota</taxon>
        <taxon>Viridiplantae</taxon>
        <taxon>Streptophyta</taxon>
        <taxon>Embryophyta</taxon>
        <taxon>Tracheophyta</taxon>
        <taxon>Spermatophyta</taxon>
        <taxon>Magnoliopsida</taxon>
        <taxon>Liliopsida</taxon>
        <taxon>Poales</taxon>
        <taxon>Poaceae</taxon>
        <taxon>BOP clade</taxon>
        <taxon>Pooideae</taxon>
        <taxon>Triticodae</taxon>
        <taxon>Triticeae</taxon>
        <taxon>Hordeinae</taxon>
        <taxon>Hordeum</taxon>
    </lineage>
</organism>
<dbReference type="AlphaFoldDB" id="A0A8I6WVI2"/>
<evidence type="ECO:0000313" key="3">
    <source>
        <dbReference type="EnsemblPlants" id="HORVU.MOREX.r3.2HG0174920.1"/>
    </source>
</evidence>
<dbReference type="InterPro" id="IPR001810">
    <property type="entry name" value="F-box_dom"/>
</dbReference>
<dbReference type="SMART" id="SM00256">
    <property type="entry name" value="FBOX"/>
    <property type="match status" value="1"/>
</dbReference>
<dbReference type="PANTHER" id="PTHR34591:SF55">
    <property type="entry name" value="F-BOX DOMAIN-CONTAINING PROTEIN"/>
    <property type="match status" value="1"/>
</dbReference>
<evidence type="ECO:0000256" key="1">
    <source>
        <dbReference type="SAM" id="MobiDB-lite"/>
    </source>
</evidence>
<protein>
    <recommendedName>
        <fullName evidence="2">F-box domain-containing protein</fullName>
    </recommendedName>
</protein>
<feature type="region of interest" description="Disordered" evidence="1">
    <location>
        <begin position="1"/>
        <end position="33"/>
    </location>
</feature>
<evidence type="ECO:0000259" key="2">
    <source>
        <dbReference type="SMART" id="SM00256"/>
    </source>
</evidence>
<feature type="domain" description="F-box" evidence="2">
    <location>
        <begin position="45"/>
        <end position="85"/>
    </location>
</feature>
<reference evidence="3" key="3">
    <citation type="submission" date="2022-01" db="UniProtKB">
        <authorList>
            <consortium name="EnsemblPlants"/>
        </authorList>
    </citation>
    <scope>IDENTIFICATION</scope>
    <source>
        <strain evidence="3">subsp. vulgare</strain>
    </source>
</reference>
<dbReference type="EnsemblPlants" id="HORVU.MOREX.r3.2HG0174920.1">
    <property type="protein sequence ID" value="HORVU.MOREX.r3.2HG0174920.1"/>
    <property type="gene ID" value="HORVU.MOREX.r3.2HG0174920"/>
</dbReference>
<reference evidence="4" key="1">
    <citation type="journal article" date="2012" name="Nature">
        <title>A physical, genetic and functional sequence assembly of the barley genome.</title>
        <authorList>
            <consortium name="The International Barley Genome Sequencing Consortium"/>
            <person name="Mayer K.F."/>
            <person name="Waugh R."/>
            <person name="Brown J.W."/>
            <person name="Schulman A."/>
            <person name="Langridge P."/>
            <person name="Platzer M."/>
            <person name="Fincher G.B."/>
            <person name="Muehlbauer G.J."/>
            <person name="Sato K."/>
            <person name="Close T.J."/>
            <person name="Wise R.P."/>
            <person name="Stein N."/>
        </authorList>
    </citation>
    <scope>NUCLEOTIDE SEQUENCE [LARGE SCALE GENOMIC DNA]</scope>
    <source>
        <strain evidence="4">cv. Morex</strain>
    </source>
</reference>
<dbReference type="PANTHER" id="PTHR34591">
    <property type="entry name" value="OS03G0653100 PROTEIN-RELATED"/>
    <property type="match status" value="1"/>
</dbReference>